<reference evidence="2 3" key="1">
    <citation type="submission" date="2024-06" db="EMBL/GenBank/DDBJ databases">
        <authorList>
            <person name="Steensen K."/>
            <person name="Seneca J."/>
            <person name="Bartlau N."/>
            <person name="Yu A.X."/>
            <person name="Polz M.F."/>
        </authorList>
    </citation>
    <scope>NUCLEOTIDE SEQUENCE [LARGE SCALE GENOMIC DNA]</scope>
    <source>
        <strain evidence="2 3">1F145</strain>
    </source>
</reference>
<dbReference type="RefSeq" id="WP_017093225.1">
    <property type="nucleotide sequence ID" value="NZ_CAWMQX010000032.1"/>
</dbReference>
<evidence type="ECO:0000313" key="3">
    <source>
        <dbReference type="Proteomes" id="UP001569200"/>
    </source>
</evidence>
<keyword evidence="1" id="KW-0812">Transmembrane</keyword>
<name>A0ABV4LPT1_VIBSP</name>
<keyword evidence="3" id="KW-1185">Reference proteome</keyword>
<proteinExistence type="predicted"/>
<sequence length="198" mass="22850">MEKVQVVVIRQKQQGSFMVELALVLVFFSSLLAIHINYTLAINKKGQLDRVAYSLLTILSERRQLYTGELDMCGFEGKHCDTEIEKFYDIAKSSMNRMIPDFDDRKLGMRVAQISIEEGESKVTLNKQFRGNHDDCNFQNLQGISFERAKELLPTTTRNRRLPMYYLSLCYETPFNIIGAVRGEPIKIVTNSYSFSRI</sequence>
<dbReference type="Proteomes" id="UP001569200">
    <property type="component" value="Unassembled WGS sequence"/>
</dbReference>
<comment type="caution">
    <text evidence="2">The sequence shown here is derived from an EMBL/GenBank/DDBJ whole genome shotgun (WGS) entry which is preliminary data.</text>
</comment>
<evidence type="ECO:0000313" key="2">
    <source>
        <dbReference type="EMBL" id="MEZ8179707.1"/>
    </source>
</evidence>
<organism evidence="2 3">
    <name type="scientific">Vibrio splendidus</name>
    <dbReference type="NCBI Taxonomy" id="29497"/>
    <lineage>
        <taxon>Bacteria</taxon>
        <taxon>Pseudomonadati</taxon>
        <taxon>Pseudomonadota</taxon>
        <taxon>Gammaproteobacteria</taxon>
        <taxon>Vibrionales</taxon>
        <taxon>Vibrionaceae</taxon>
        <taxon>Vibrio</taxon>
    </lineage>
</organism>
<dbReference type="InterPro" id="IPR031582">
    <property type="entry name" value="TadF"/>
</dbReference>
<dbReference type="EMBL" id="JBGOOW010000002">
    <property type="protein sequence ID" value="MEZ8179707.1"/>
    <property type="molecule type" value="Genomic_DNA"/>
</dbReference>
<keyword evidence="1" id="KW-1133">Transmembrane helix</keyword>
<evidence type="ECO:0000256" key="1">
    <source>
        <dbReference type="SAM" id="Phobius"/>
    </source>
</evidence>
<protein>
    <submittedName>
        <fullName evidence="2">Tight adherence pilus pseudopilin TadF</fullName>
    </submittedName>
</protein>
<feature type="transmembrane region" description="Helical" evidence="1">
    <location>
        <begin position="21"/>
        <end position="40"/>
    </location>
</feature>
<keyword evidence="1" id="KW-0472">Membrane</keyword>
<dbReference type="Pfam" id="PF16964">
    <property type="entry name" value="TadF"/>
    <property type="match status" value="1"/>
</dbReference>
<accession>A0ABV4LPT1</accession>
<gene>
    <name evidence="2" type="primary">tadF</name>
    <name evidence="2" type="ORF">ACED33_03380</name>
</gene>